<dbReference type="EMBL" id="GBXM01080048">
    <property type="protein sequence ID" value="JAH28529.1"/>
    <property type="molecule type" value="Transcribed_RNA"/>
</dbReference>
<organism evidence="1">
    <name type="scientific">Anguilla anguilla</name>
    <name type="common">European freshwater eel</name>
    <name type="synonym">Muraena anguilla</name>
    <dbReference type="NCBI Taxonomy" id="7936"/>
    <lineage>
        <taxon>Eukaryota</taxon>
        <taxon>Metazoa</taxon>
        <taxon>Chordata</taxon>
        <taxon>Craniata</taxon>
        <taxon>Vertebrata</taxon>
        <taxon>Euteleostomi</taxon>
        <taxon>Actinopterygii</taxon>
        <taxon>Neopterygii</taxon>
        <taxon>Teleostei</taxon>
        <taxon>Anguilliformes</taxon>
        <taxon>Anguillidae</taxon>
        <taxon>Anguilla</taxon>
    </lineage>
</organism>
<evidence type="ECO:0000313" key="1">
    <source>
        <dbReference type="EMBL" id="JAH28529.1"/>
    </source>
</evidence>
<sequence length="27" mass="3386">MFTFKWPNKQTYNLFVLAYKKKKTRCT</sequence>
<proteinExistence type="predicted"/>
<protein>
    <submittedName>
        <fullName evidence="1">Uncharacterized protein</fullName>
    </submittedName>
</protein>
<reference evidence="1" key="1">
    <citation type="submission" date="2014-11" db="EMBL/GenBank/DDBJ databases">
        <authorList>
            <person name="Amaro Gonzalez C."/>
        </authorList>
    </citation>
    <scope>NUCLEOTIDE SEQUENCE</scope>
</reference>
<reference evidence="1" key="2">
    <citation type="journal article" date="2015" name="Fish Shellfish Immunol.">
        <title>Early steps in the European eel (Anguilla anguilla)-Vibrio vulnificus interaction in the gills: Role of the RtxA13 toxin.</title>
        <authorList>
            <person name="Callol A."/>
            <person name="Pajuelo D."/>
            <person name="Ebbesson L."/>
            <person name="Teles M."/>
            <person name="MacKenzie S."/>
            <person name="Amaro C."/>
        </authorList>
    </citation>
    <scope>NUCLEOTIDE SEQUENCE</scope>
</reference>
<name>A0A0E9RHE8_ANGAN</name>
<accession>A0A0E9RHE8</accession>
<dbReference type="AlphaFoldDB" id="A0A0E9RHE8"/>